<feature type="transmembrane region" description="Helical" evidence="5">
    <location>
        <begin position="247"/>
        <end position="275"/>
    </location>
</feature>
<protein>
    <submittedName>
        <fullName evidence="7">Major Facilitator Superfamily protein</fullName>
    </submittedName>
</protein>
<dbReference type="PROSITE" id="PS00216">
    <property type="entry name" value="SUGAR_TRANSPORT_1"/>
    <property type="match status" value="1"/>
</dbReference>
<reference evidence="7 8" key="1">
    <citation type="submission" date="2017-03" db="EMBL/GenBank/DDBJ databases">
        <authorList>
            <person name="Afonso C.L."/>
            <person name="Miller P.J."/>
            <person name="Scott M.A."/>
            <person name="Spackman E."/>
            <person name="Goraichik I."/>
            <person name="Dimitrov K.M."/>
            <person name="Suarez D.L."/>
            <person name="Swayne D.E."/>
        </authorList>
    </citation>
    <scope>NUCLEOTIDE SEQUENCE [LARGE SCALE GENOMIC DNA]</scope>
    <source>
        <strain evidence="7 8">CECT 8397</strain>
    </source>
</reference>
<feature type="transmembrane region" description="Helical" evidence="5">
    <location>
        <begin position="378"/>
        <end position="400"/>
    </location>
</feature>
<dbReference type="InterPro" id="IPR005829">
    <property type="entry name" value="Sugar_transporter_CS"/>
</dbReference>
<dbReference type="GO" id="GO:0022857">
    <property type="term" value="F:transmembrane transporter activity"/>
    <property type="evidence" value="ECO:0007669"/>
    <property type="project" value="InterPro"/>
</dbReference>
<feature type="transmembrane region" description="Helical" evidence="5">
    <location>
        <begin position="287"/>
        <end position="316"/>
    </location>
</feature>
<gene>
    <name evidence="7" type="ORF">PSJ8397_01998</name>
</gene>
<comment type="subcellular location">
    <subcellularLocation>
        <location evidence="1">Membrane</location>
        <topology evidence="1">Multi-pass membrane protein</topology>
    </subcellularLocation>
</comment>
<dbReference type="InterPro" id="IPR036259">
    <property type="entry name" value="MFS_trans_sf"/>
</dbReference>
<feature type="transmembrane region" description="Helical" evidence="5">
    <location>
        <begin position="168"/>
        <end position="186"/>
    </location>
</feature>
<dbReference type="Gene3D" id="1.20.1250.20">
    <property type="entry name" value="MFS general substrate transporter like domains"/>
    <property type="match status" value="1"/>
</dbReference>
<dbReference type="EMBL" id="FWFT01000003">
    <property type="protein sequence ID" value="SLN40276.1"/>
    <property type="molecule type" value="Genomic_DNA"/>
</dbReference>
<proteinExistence type="predicted"/>
<evidence type="ECO:0000313" key="7">
    <source>
        <dbReference type="EMBL" id="SLN40276.1"/>
    </source>
</evidence>
<evidence type="ECO:0000313" key="8">
    <source>
        <dbReference type="Proteomes" id="UP000193623"/>
    </source>
</evidence>
<dbReference type="InterPro" id="IPR011701">
    <property type="entry name" value="MFS"/>
</dbReference>
<name>A0A1Y5SGZ8_9RHOB</name>
<keyword evidence="8" id="KW-1185">Reference proteome</keyword>
<evidence type="ECO:0000259" key="6">
    <source>
        <dbReference type="PROSITE" id="PS50850"/>
    </source>
</evidence>
<feature type="domain" description="Major facilitator superfamily (MFS) profile" evidence="6">
    <location>
        <begin position="1"/>
        <end position="401"/>
    </location>
</feature>
<dbReference type="Pfam" id="PF07690">
    <property type="entry name" value="MFS_1"/>
    <property type="match status" value="1"/>
</dbReference>
<evidence type="ECO:0000256" key="5">
    <source>
        <dbReference type="SAM" id="Phobius"/>
    </source>
</evidence>
<dbReference type="AlphaFoldDB" id="A0A1Y5SGZ8"/>
<keyword evidence="3 5" id="KW-1133">Transmembrane helix</keyword>
<feature type="transmembrane region" description="Helical" evidence="5">
    <location>
        <begin position="46"/>
        <end position="65"/>
    </location>
</feature>
<feature type="transmembrane region" description="Helical" evidence="5">
    <location>
        <begin position="21"/>
        <end position="40"/>
    </location>
</feature>
<feature type="transmembrane region" description="Helical" evidence="5">
    <location>
        <begin position="350"/>
        <end position="366"/>
    </location>
</feature>
<evidence type="ECO:0000256" key="3">
    <source>
        <dbReference type="ARBA" id="ARBA00022989"/>
    </source>
</evidence>
<dbReference type="PANTHER" id="PTHR23530:SF1">
    <property type="entry name" value="PERMEASE, MAJOR FACILITATOR SUPERFAMILY-RELATED"/>
    <property type="match status" value="1"/>
</dbReference>
<dbReference type="InterPro" id="IPR020846">
    <property type="entry name" value="MFS_dom"/>
</dbReference>
<dbReference type="PROSITE" id="PS50850">
    <property type="entry name" value="MFS"/>
    <property type="match status" value="1"/>
</dbReference>
<feature type="transmembrane region" description="Helical" evidence="5">
    <location>
        <begin position="77"/>
        <end position="106"/>
    </location>
</feature>
<feature type="transmembrane region" description="Helical" evidence="5">
    <location>
        <begin position="214"/>
        <end position="235"/>
    </location>
</feature>
<dbReference type="GO" id="GO:0016020">
    <property type="term" value="C:membrane"/>
    <property type="evidence" value="ECO:0007669"/>
    <property type="project" value="UniProtKB-SubCell"/>
</dbReference>
<keyword evidence="4 5" id="KW-0472">Membrane</keyword>
<dbReference type="Proteomes" id="UP000193623">
    <property type="component" value="Unassembled WGS sequence"/>
</dbReference>
<feature type="transmembrane region" description="Helical" evidence="5">
    <location>
        <begin position="141"/>
        <end position="161"/>
    </location>
</feature>
<dbReference type="RefSeq" id="WP_235000671.1">
    <property type="nucleotide sequence ID" value="NZ_FWFT01000003.1"/>
</dbReference>
<dbReference type="PANTHER" id="PTHR23530">
    <property type="entry name" value="TRANSPORT PROTEIN-RELATED"/>
    <property type="match status" value="1"/>
</dbReference>
<evidence type="ECO:0000256" key="2">
    <source>
        <dbReference type="ARBA" id="ARBA00022692"/>
    </source>
</evidence>
<dbReference type="SUPFAM" id="SSF103473">
    <property type="entry name" value="MFS general substrate transporter"/>
    <property type="match status" value="1"/>
</dbReference>
<keyword evidence="2 5" id="KW-0812">Transmembrane</keyword>
<dbReference type="InterPro" id="IPR053160">
    <property type="entry name" value="MFS_DHA3_Transporter"/>
</dbReference>
<accession>A0A1Y5SGZ8</accession>
<organism evidence="7 8">
    <name type="scientific">Pseudooctadecabacter jejudonensis</name>
    <dbReference type="NCBI Taxonomy" id="1391910"/>
    <lineage>
        <taxon>Bacteria</taxon>
        <taxon>Pseudomonadati</taxon>
        <taxon>Pseudomonadota</taxon>
        <taxon>Alphaproteobacteria</taxon>
        <taxon>Rhodobacterales</taxon>
        <taxon>Paracoccaceae</taxon>
        <taxon>Pseudooctadecabacter</taxon>
    </lineage>
</organism>
<evidence type="ECO:0000256" key="4">
    <source>
        <dbReference type="ARBA" id="ARBA00023136"/>
    </source>
</evidence>
<evidence type="ECO:0000256" key="1">
    <source>
        <dbReference type="ARBA" id="ARBA00004141"/>
    </source>
</evidence>
<sequence length="416" mass="44552">MQPPLITQMARNITLYRWSRFLRNLIFWQAVWFLYFQNVLSAAEAILLYAVYDVAVTLLEVPSGYMSDRLGRRKTLILSAIAACAGAVCLSIGDTFAMFALGQILIGVGGAFASGTDEAMLFESLAATDRTDEIEAQEVTAWRYSFTALALSALTGGAMVLIDPRLPFIAGALAAAALLGVTWRMVEPPHTTALPEGGEMLRLRHIASHFRNPVLSWIFALWVLMYGFSHLPFVFGQPFILEALTEWGLAASAPLVSGGVSATMMIVSVAVSLVAVQARAALGLAPLLLGAFGVQLLIIATMAITDSALVLVILLLRMVPDALSRPFILGRIQPLLSDDSRATWLSLKSFVGRLGFAAALTLGAVSTSDVGAMPHADIAGILATATLFGLVALVTLAFAARKIDLDPQHPDKPVRR</sequence>